<protein>
    <submittedName>
        <fullName evidence="5">AraC family transcriptional regulator of arabinose operon</fullName>
    </submittedName>
</protein>
<dbReference type="InterPro" id="IPR018062">
    <property type="entry name" value="HTH_AraC-typ_CS"/>
</dbReference>
<dbReference type="PANTHER" id="PTHR43280:SF2">
    <property type="entry name" value="HTH-TYPE TRANSCRIPTIONAL REGULATOR EXSA"/>
    <property type="match status" value="1"/>
</dbReference>
<dbReference type="OrthoDB" id="2599717at2"/>
<dbReference type="Proteomes" id="UP000252415">
    <property type="component" value="Unassembled WGS sequence"/>
</dbReference>
<feature type="domain" description="HTH araC/xylS-type" evidence="4">
    <location>
        <begin position="163"/>
        <end position="261"/>
    </location>
</feature>
<evidence type="ECO:0000313" key="6">
    <source>
        <dbReference type="Proteomes" id="UP000252415"/>
    </source>
</evidence>
<reference evidence="5 6" key="1">
    <citation type="submission" date="2018-07" db="EMBL/GenBank/DDBJ databases">
        <title>Genomic Encyclopedia of Type Strains, Phase III (KMG-III): the genomes of soil and plant-associated and newly described type strains.</title>
        <authorList>
            <person name="Whitman W."/>
        </authorList>
    </citation>
    <scope>NUCLEOTIDE SEQUENCE [LARGE SCALE GENOMIC DNA]</scope>
    <source>
        <strain evidence="5 6">CECT 7506</strain>
    </source>
</reference>
<dbReference type="PROSITE" id="PS01124">
    <property type="entry name" value="HTH_ARAC_FAMILY_2"/>
    <property type="match status" value="1"/>
</dbReference>
<dbReference type="SUPFAM" id="SSF46689">
    <property type="entry name" value="Homeodomain-like"/>
    <property type="match status" value="1"/>
</dbReference>
<dbReference type="EMBL" id="QPJD01000016">
    <property type="protein sequence ID" value="RCW42459.1"/>
    <property type="molecule type" value="Genomic_DNA"/>
</dbReference>
<gene>
    <name evidence="5" type="ORF">DFP97_11621</name>
</gene>
<dbReference type="InterPro" id="IPR009057">
    <property type="entry name" value="Homeodomain-like_sf"/>
</dbReference>
<proteinExistence type="predicted"/>
<dbReference type="AlphaFoldDB" id="A0A368VL79"/>
<evidence type="ECO:0000256" key="1">
    <source>
        <dbReference type="ARBA" id="ARBA00023015"/>
    </source>
</evidence>
<evidence type="ECO:0000256" key="2">
    <source>
        <dbReference type="ARBA" id="ARBA00023125"/>
    </source>
</evidence>
<comment type="caution">
    <text evidence="5">The sequence shown here is derived from an EMBL/GenBank/DDBJ whole genome shotgun (WGS) entry which is preliminary data.</text>
</comment>
<dbReference type="PANTHER" id="PTHR43280">
    <property type="entry name" value="ARAC-FAMILY TRANSCRIPTIONAL REGULATOR"/>
    <property type="match status" value="1"/>
</dbReference>
<dbReference type="GO" id="GO:0043565">
    <property type="term" value="F:sequence-specific DNA binding"/>
    <property type="evidence" value="ECO:0007669"/>
    <property type="project" value="InterPro"/>
</dbReference>
<accession>A0A368VL79</accession>
<sequence length="263" mass="30307">MELHVIGYNHSHDKTFAIDRPNGIGSSWILLLIKTPAVFMQNGKEVITKENSFILYTSDASQHYRTYGDKYVDDWFYFSVDDDDKEFIGKLNIPYNTVTWLGDISEISSIVQKMTYEFYTAGPHSIDAIKHYLNIFFIKLSRKLHMGLHFPSVKASAKYDCMINVRIRIRSNPVSTPSVKELANELSMSLSSFQHTYKKMFGVNVMTDIIHSRLQYAKAVLVTTDLTLDSIAAQSGYSNAFHLMRQFKEKFGLTPTEYRKQHK</sequence>
<dbReference type="SUPFAM" id="SSF51215">
    <property type="entry name" value="Regulatory protein AraC"/>
    <property type="match status" value="1"/>
</dbReference>
<dbReference type="RefSeq" id="WP_114382613.1">
    <property type="nucleotide sequence ID" value="NZ_QPJD01000016.1"/>
</dbReference>
<keyword evidence="1" id="KW-0805">Transcription regulation</keyword>
<dbReference type="Pfam" id="PF12833">
    <property type="entry name" value="HTH_18"/>
    <property type="match status" value="1"/>
</dbReference>
<organism evidence="5 6">
    <name type="scientific">Paenibacillus prosopidis</name>
    <dbReference type="NCBI Taxonomy" id="630520"/>
    <lineage>
        <taxon>Bacteria</taxon>
        <taxon>Bacillati</taxon>
        <taxon>Bacillota</taxon>
        <taxon>Bacilli</taxon>
        <taxon>Bacillales</taxon>
        <taxon>Paenibacillaceae</taxon>
        <taxon>Paenibacillus</taxon>
    </lineage>
</organism>
<dbReference type="InterPro" id="IPR037923">
    <property type="entry name" value="HTH-like"/>
</dbReference>
<evidence type="ECO:0000259" key="4">
    <source>
        <dbReference type="PROSITE" id="PS01124"/>
    </source>
</evidence>
<evidence type="ECO:0000256" key="3">
    <source>
        <dbReference type="ARBA" id="ARBA00023163"/>
    </source>
</evidence>
<keyword evidence="3" id="KW-0804">Transcription</keyword>
<dbReference type="Gene3D" id="1.10.10.60">
    <property type="entry name" value="Homeodomain-like"/>
    <property type="match status" value="1"/>
</dbReference>
<keyword evidence="2" id="KW-0238">DNA-binding</keyword>
<dbReference type="SMART" id="SM00342">
    <property type="entry name" value="HTH_ARAC"/>
    <property type="match status" value="1"/>
</dbReference>
<name>A0A368VL79_9BACL</name>
<dbReference type="InterPro" id="IPR018060">
    <property type="entry name" value="HTH_AraC"/>
</dbReference>
<dbReference type="PROSITE" id="PS00041">
    <property type="entry name" value="HTH_ARAC_FAMILY_1"/>
    <property type="match status" value="1"/>
</dbReference>
<evidence type="ECO:0000313" key="5">
    <source>
        <dbReference type="EMBL" id="RCW42459.1"/>
    </source>
</evidence>
<keyword evidence="6" id="KW-1185">Reference proteome</keyword>
<dbReference type="GO" id="GO:0003700">
    <property type="term" value="F:DNA-binding transcription factor activity"/>
    <property type="evidence" value="ECO:0007669"/>
    <property type="project" value="InterPro"/>
</dbReference>